<dbReference type="PIRSF" id="PIRSF000454">
    <property type="entry name" value="FAS_yeast_alpha"/>
    <property type="match status" value="1"/>
</dbReference>
<dbReference type="GeneID" id="63775202"/>
<evidence type="ECO:0000259" key="10">
    <source>
        <dbReference type="PROSITE" id="PS52004"/>
    </source>
</evidence>
<evidence type="ECO:0000256" key="2">
    <source>
        <dbReference type="ARBA" id="ARBA00013191"/>
    </source>
</evidence>
<evidence type="ECO:0000256" key="4">
    <source>
        <dbReference type="ARBA" id="ARBA00022553"/>
    </source>
</evidence>
<keyword evidence="4" id="KW-0597">Phosphoprotein</keyword>
<feature type="active site" description="For beta-ketoacyl synthase activity" evidence="7">
    <location>
        <position position="1222"/>
    </location>
</feature>
<dbReference type="Gene3D" id="3.90.25.70">
    <property type="match status" value="1"/>
</dbReference>
<dbReference type="SUPFAM" id="SSF53901">
    <property type="entry name" value="Thiolase-like"/>
    <property type="match status" value="2"/>
</dbReference>
<organism evidence="11 12">
    <name type="scientific">Pseudomassariella vexata</name>
    <dbReference type="NCBI Taxonomy" id="1141098"/>
    <lineage>
        <taxon>Eukaryota</taxon>
        <taxon>Fungi</taxon>
        <taxon>Dikarya</taxon>
        <taxon>Ascomycota</taxon>
        <taxon>Pezizomycotina</taxon>
        <taxon>Sordariomycetes</taxon>
        <taxon>Xylariomycetidae</taxon>
        <taxon>Amphisphaeriales</taxon>
        <taxon>Pseudomassariaceae</taxon>
        <taxon>Pseudomassariella</taxon>
    </lineage>
</organism>
<dbReference type="Pfam" id="PF18325">
    <property type="entry name" value="Fas_alpha_ACP"/>
    <property type="match status" value="1"/>
</dbReference>
<dbReference type="InterPro" id="IPR040899">
    <property type="entry name" value="Fas_alpha_ACP"/>
</dbReference>
<evidence type="ECO:0000256" key="7">
    <source>
        <dbReference type="PIRSR" id="PIRSR000454-1"/>
    </source>
</evidence>
<dbReference type="InterPro" id="IPR014030">
    <property type="entry name" value="Ketoacyl_synth_N"/>
</dbReference>
<dbReference type="InterPro" id="IPR016039">
    <property type="entry name" value="Thiolase-like"/>
</dbReference>
<dbReference type="GO" id="GO:0004312">
    <property type="term" value="F:fatty acid synthase activity"/>
    <property type="evidence" value="ECO:0007669"/>
    <property type="project" value="InterPro"/>
</dbReference>
<dbReference type="Pfam" id="PF00106">
    <property type="entry name" value="adh_short"/>
    <property type="match status" value="1"/>
</dbReference>
<evidence type="ECO:0000256" key="9">
    <source>
        <dbReference type="SAM" id="MobiDB-lite"/>
    </source>
</evidence>
<dbReference type="EMBL" id="MCFJ01000028">
    <property type="protein sequence ID" value="ORY55258.1"/>
    <property type="molecule type" value="Genomic_DNA"/>
</dbReference>
<dbReference type="Gene3D" id="3.40.47.10">
    <property type="match status" value="1"/>
</dbReference>
<dbReference type="Pfam" id="PF02801">
    <property type="entry name" value="Ketoacyl-synt_C"/>
    <property type="match status" value="1"/>
</dbReference>
<keyword evidence="3 6" id="KW-0596">Phosphopantetheine</keyword>
<protein>
    <recommendedName>
        <fullName evidence="2">beta-ketoacyl-[acyl-carrier-protein] synthase I</fullName>
        <ecNumber evidence="2">2.3.1.41</ecNumber>
    </recommendedName>
</protein>
<feature type="modified residue" description="O-(pantetheine 4'-phosphoryl)serine" evidence="8">
    <location>
        <position position="201"/>
    </location>
</feature>
<dbReference type="Pfam" id="PF00109">
    <property type="entry name" value="ketoacyl-synt"/>
    <property type="match status" value="1"/>
</dbReference>
<dbReference type="Proteomes" id="UP000193689">
    <property type="component" value="Unassembled WGS sequence"/>
</dbReference>
<evidence type="ECO:0000256" key="8">
    <source>
        <dbReference type="PIRSR" id="PIRSR000454-4"/>
    </source>
</evidence>
<evidence type="ECO:0000256" key="1">
    <source>
        <dbReference type="ARBA" id="ARBA00007485"/>
    </source>
</evidence>
<evidence type="ECO:0000313" key="12">
    <source>
        <dbReference type="Proteomes" id="UP000193689"/>
    </source>
</evidence>
<comment type="caution">
    <text evidence="11">The sequence shown here is derived from an EMBL/GenBank/DDBJ whole genome shotgun (WGS) entry which is preliminary data.</text>
</comment>
<dbReference type="CDD" id="cd00828">
    <property type="entry name" value="elong_cond_enzymes"/>
    <property type="match status" value="1"/>
</dbReference>
<dbReference type="InterPro" id="IPR050830">
    <property type="entry name" value="Fungal_FAS"/>
</dbReference>
<dbReference type="GO" id="GO:0004315">
    <property type="term" value="F:3-oxoacyl-[acyl-carrier-protein] synthase activity"/>
    <property type="evidence" value="ECO:0007669"/>
    <property type="project" value="UniProtKB-EC"/>
</dbReference>
<evidence type="ECO:0000256" key="6">
    <source>
        <dbReference type="PIRNR" id="PIRNR000454"/>
    </source>
</evidence>
<dbReference type="GO" id="GO:0004316">
    <property type="term" value="F:3-oxoacyl-[acyl-carrier-protein] reductase (NADPH) activity"/>
    <property type="evidence" value="ECO:0007669"/>
    <property type="project" value="InterPro"/>
</dbReference>
<dbReference type="SUPFAM" id="SSF51735">
    <property type="entry name" value="NAD(P)-binding Rossmann-fold domains"/>
    <property type="match status" value="1"/>
</dbReference>
<evidence type="ECO:0000256" key="3">
    <source>
        <dbReference type="ARBA" id="ARBA00022450"/>
    </source>
</evidence>
<dbReference type="Gene3D" id="3.40.50.720">
    <property type="entry name" value="NAD(P)-binding Rossmann-like Domain"/>
    <property type="match status" value="2"/>
</dbReference>
<name>A0A1Y2D7K8_9PEZI</name>
<dbReference type="InterPro" id="IPR026025">
    <property type="entry name" value="FAS_alpha_yeast"/>
</dbReference>
<feature type="domain" description="Ketosynthase family 3 (KS3)" evidence="10">
    <location>
        <begin position="1035"/>
        <end position="1569"/>
    </location>
</feature>
<dbReference type="Pfam" id="PF18314">
    <property type="entry name" value="FAS_I_H"/>
    <property type="match status" value="1"/>
</dbReference>
<dbReference type="InterPro" id="IPR047224">
    <property type="entry name" value="FAS_alpha_su_C"/>
</dbReference>
<dbReference type="InterPro" id="IPR016035">
    <property type="entry name" value="Acyl_Trfase/lysoPLipase"/>
</dbReference>
<keyword evidence="5 6" id="KW-0808">Transferase</keyword>
<dbReference type="InterPro" id="IPR002347">
    <property type="entry name" value="SDR_fam"/>
</dbReference>
<dbReference type="PANTHER" id="PTHR10982">
    <property type="entry name" value="MALONYL COA-ACYL CARRIER PROTEIN TRANSACYLASE"/>
    <property type="match status" value="1"/>
</dbReference>
<dbReference type="PANTHER" id="PTHR10982:SF21">
    <property type="entry name" value="FATTY ACID SYNTHASE SUBUNIT BETA"/>
    <property type="match status" value="1"/>
</dbReference>
<dbReference type="GO" id="GO:0008897">
    <property type="term" value="F:holo-[acyl-carrier-protein] synthase activity"/>
    <property type="evidence" value="ECO:0007669"/>
    <property type="project" value="InterPro"/>
</dbReference>
<dbReference type="RefSeq" id="XP_040709529.1">
    <property type="nucleotide sequence ID" value="XM_040858990.1"/>
</dbReference>
<dbReference type="GO" id="GO:0042759">
    <property type="term" value="P:long-chain fatty acid biosynthetic process"/>
    <property type="evidence" value="ECO:0007669"/>
    <property type="project" value="UniProtKB-UniRule"/>
</dbReference>
<dbReference type="EC" id="2.3.1.41" evidence="2"/>
<dbReference type="InParanoid" id="A0A1Y2D7K8"/>
<dbReference type="CDD" id="cd08950">
    <property type="entry name" value="KR_fFAS_SDR_c_like"/>
    <property type="match status" value="1"/>
</dbReference>
<dbReference type="STRING" id="1141098.A0A1Y2D7K8"/>
<dbReference type="InterPro" id="IPR014031">
    <property type="entry name" value="Ketoacyl_synth_C"/>
</dbReference>
<feature type="region of interest" description="Disordered" evidence="9">
    <location>
        <begin position="111"/>
        <end position="130"/>
    </location>
</feature>
<proteinExistence type="inferred from homology"/>
<accession>A0A1Y2D7K8</accession>
<keyword evidence="12" id="KW-1185">Reference proteome</keyword>
<evidence type="ECO:0000256" key="5">
    <source>
        <dbReference type="ARBA" id="ARBA00022679"/>
    </source>
</evidence>
<dbReference type="FunFam" id="3.90.25.70:FF:000001">
    <property type="entry name" value="Fatty acid synthase subunit alpha"/>
    <property type="match status" value="1"/>
</dbReference>
<dbReference type="SUPFAM" id="SSF52151">
    <property type="entry name" value="FabD/lysophospholipase-like"/>
    <property type="match status" value="1"/>
</dbReference>
<evidence type="ECO:0000313" key="11">
    <source>
        <dbReference type="EMBL" id="ORY55258.1"/>
    </source>
</evidence>
<dbReference type="InterPro" id="IPR041550">
    <property type="entry name" value="FASI_helical"/>
</dbReference>
<dbReference type="Gene3D" id="3.30.70.2490">
    <property type="match status" value="1"/>
</dbReference>
<dbReference type="GO" id="GO:0044550">
    <property type="term" value="P:secondary metabolite biosynthetic process"/>
    <property type="evidence" value="ECO:0007669"/>
    <property type="project" value="UniProtKB-ARBA"/>
</dbReference>
<dbReference type="OrthoDB" id="4251012at2759"/>
<dbReference type="InterPro" id="IPR036291">
    <property type="entry name" value="NAD(P)-bd_dom_sf"/>
</dbReference>
<sequence length="1636" mass="177673">MTMFTLPSQGRQTLEQDVAYKLLIELLAHQFAYPVQWINTQRALLSGEGSVQRVIEIGPAEVLTGMAKKTAARNVRERDMAHATERDFLFVGDSADARRIYFEYDDARDDSSVEAAAPPTQNTSAAANKVPPVSAPGPALAAVPDTAVGLPVSITLVPTETLDVGLSPTDIILTVVAQKLRRGFDETPLKDSIRTLSAGKSVLQNEILGDLGAEFGDLPEGSEDLALESLGLRLAASFTGKPGKSVKKLVERMLSSKMPAGFNQAAVGEYLRVHWGLGPDTQQVVLCCAITMEPTRRLADVSQAQEFFDSVVARYVAHAGVSLPNSSTMADATHGQQSALVQVDQTSLDALRKDHTEYLRKQFQLLARHLNIDVLPQIGTTTEVETLRSTSHLQEELDDEFIAGIQGIFQPRQQRSYASFWNWVREDVVRLIHSQAARRPGVTLASITSERWLQSLANRWTPALENMLRRAAEAGPSHIVAHGLLSYKPVTFTDLPRYRYQEPALAPHTAVDEQGQIHYSEVPRGKEIEIKPSPTASYYYMISSPASRDRTHVHLRNRTRGSWEFDAGLTEAYFSALHQGMSTGWSYAGKTALVTGAGPGSIGAEVVSGLLSGGAKVIVTTSRATSSAAPFFRQLYKEVGARGSELILLPFNAASKKDCEDLVTYIYDESKGLAADLDFVVPFAAIPESGRELDRIDARSELAHRAMLVNVLRMLGSIKQAKQRRRFTGRPTVAVLPLSPNHGDFGGDGLYSESKVGLETVFNRFHSENWSAYMSIVGAVIGWTRGTGLMNANNIVADGIEAMGVLTFTPGEMAFNILALLSPTMASLPDIAPVYADLSGGLQGVDGLKDKITSIREGINSRSRIRKAILEERRLERDAMLHGKAPSTAGETLGDTDAAKPRSNIRQAFPRLASREEMTAGLQDLRGMVDLSRTVVVVGFSELGPWGSSRTRWQIESQGRLDQNGYMEMAWIMGLIKHIDATVDGQPYVGWVDKKTEKPVHDADIATRYGKHIISHAGIRVIDVERLDGYDPANKELLHEIVLDEPLPPFEASESLAKAFKQRHGDKVSISPKQNEEDVWIVVVGAGSNFLVPKAVASEQFVAAQLPGGWDPVTYGIPEDVIAQVDPITLYVLCCVSEAMYSAGIEDPFELYKHIHVSELANCIGTGAGGLVSMRGMYKHRYVDKPIQGDILQETFLNSMSAWTNMLLFGSAGPIKTPTGTCATALESLDTACEAIQSRRVKVALVGGVDEFAEEGSHEFSNMKATANAAYEKTKGMLPAEMSRPMASSRAGFVEAAGCGVQLVMSAELALQMALPIYGVVAYTQLAGDGVGRSLPAPGQGILTAAREAPGVAHSPLLDLEYRRSRLAEDLASIDGWRLQQLQDAAVSLPDKGQATAHAVLESTVTCRKCDAQWMWNGGNLRQLNQGISPMRAALCIWGLNIDDIKVASMHGTSTRANDTNESTVLNTQLEHLGRSAGNPLLAVCQKYLTGHPKGAAAAWMLNGCLQMLESGLVPGNRNADDVEAALESCAGHLLYPSETIDCGQDFVKACMLTSFGFGQKGGIAMVVSARLLFAALATAQYDDYRERVASRRTRADQAYQRAMMQNTVFKAKEESAWGSESATQRAVFLNPDARL</sequence>
<dbReference type="GO" id="GO:0005835">
    <property type="term" value="C:fatty acid synthase complex"/>
    <property type="evidence" value="ECO:0007669"/>
    <property type="project" value="InterPro"/>
</dbReference>
<gene>
    <name evidence="11" type="ORF">BCR38DRAFT_414983</name>
</gene>
<dbReference type="PROSITE" id="PS52004">
    <property type="entry name" value="KS3_2"/>
    <property type="match status" value="1"/>
</dbReference>
<comment type="similarity">
    <text evidence="1 6">Belongs to the thiolase-like superfamily. Fungal fatty acid synthetase subunit alpha family.</text>
</comment>
<reference evidence="11 12" key="1">
    <citation type="submission" date="2016-07" db="EMBL/GenBank/DDBJ databases">
        <title>Pervasive Adenine N6-methylation of Active Genes in Fungi.</title>
        <authorList>
            <consortium name="DOE Joint Genome Institute"/>
            <person name="Mondo S.J."/>
            <person name="Dannebaum R.O."/>
            <person name="Kuo R.C."/>
            <person name="Labutti K."/>
            <person name="Haridas S."/>
            <person name="Kuo A."/>
            <person name="Salamov A."/>
            <person name="Ahrendt S.R."/>
            <person name="Lipzen A."/>
            <person name="Sullivan W."/>
            <person name="Andreopoulos W.B."/>
            <person name="Clum A."/>
            <person name="Lindquist E."/>
            <person name="Daum C."/>
            <person name="Ramamoorthy G.K."/>
            <person name="Gryganskyi A."/>
            <person name="Culley D."/>
            <person name="Magnuson J.K."/>
            <person name="James T.Y."/>
            <person name="O'Malley M.A."/>
            <person name="Stajich J.E."/>
            <person name="Spatafora J.W."/>
            <person name="Visel A."/>
            <person name="Grigoriev I.V."/>
        </authorList>
    </citation>
    <scope>NUCLEOTIDE SEQUENCE [LARGE SCALE GENOMIC DNA]</scope>
    <source>
        <strain evidence="11 12">CBS 129021</strain>
    </source>
</reference>
<dbReference type="InterPro" id="IPR020841">
    <property type="entry name" value="PKS_Beta-ketoAc_synthase_dom"/>
</dbReference>